<keyword evidence="5" id="KW-1185">Reference proteome</keyword>
<dbReference type="AlphaFoldDB" id="A0A6P3S011"/>
<sequence length="157" mass="16915">MALPLARTGPPGGRRDPAPTFSTFQPSDLTSRSCPGLSLLPGPRPQAPKAEEAQPGPRALAVTAQASPPALGTATRPEDAGQAEEVPREGGQLLQAETRAWFQKTQAHGLLQHGAAPPWFHGFITRREAERLLEPQPLGCYLVRFSESVVTFVLTYR</sequence>
<dbReference type="PROSITE" id="PS50001">
    <property type="entry name" value="SH2"/>
    <property type="match status" value="1"/>
</dbReference>
<feature type="domain" description="SH2" evidence="4">
    <location>
        <begin position="119"/>
        <end position="157"/>
    </location>
</feature>
<dbReference type="Gene3D" id="3.30.505.10">
    <property type="entry name" value="SH2 domain"/>
    <property type="match status" value="1"/>
</dbReference>
<dbReference type="InterPro" id="IPR000980">
    <property type="entry name" value="SH2"/>
</dbReference>
<dbReference type="OrthoDB" id="6108017at2759"/>
<dbReference type="SUPFAM" id="SSF55550">
    <property type="entry name" value="SH2 domain"/>
    <property type="match status" value="1"/>
</dbReference>
<keyword evidence="1 2" id="KW-0727">SH2 domain</keyword>
<dbReference type="Proteomes" id="UP000515202">
    <property type="component" value="Unplaced"/>
</dbReference>
<dbReference type="Pfam" id="PF00017">
    <property type="entry name" value="SH2"/>
    <property type="match status" value="1"/>
</dbReference>
<evidence type="ECO:0000313" key="6">
    <source>
        <dbReference type="RefSeq" id="XP_011385533.1"/>
    </source>
</evidence>
<dbReference type="PANTHER" id="PTHR14388">
    <property type="entry name" value="T CELL-SPECIFIC ADAPTER PROTEIN TSAD"/>
    <property type="match status" value="1"/>
</dbReference>
<accession>A0A6P3S011</accession>
<evidence type="ECO:0000256" key="1">
    <source>
        <dbReference type="ARBA" id="ARBA00022999"/>
    </source>
</evidence>
<evidence type="ECO:0000259" key="4">
    <source>
        <dbReference type="PROSITE" id="PS50001"/>
    </source>
</evidence>
<dbReference type="GO" id="GO:0005737">
    <property type="term" value="C:cytoplasm"/>
    <property type="evidence" value="ECO:0007669"/>
    <property type="project" value="TreeGrafter"/>
</dbReference>
<dbReference type="KEGG" id="pvp:105311219"/>
<evidence type="ECO:0000313" key="5">
    <source>
        <dbReference type="Proteomes" id="UP000515202"/>
    </source>
</evidence>
<organism evidence="5 6">
    <name type="scientific">Pteropus vampyrus</name>
    <name type="common">Large flying fox</name>
    <dbReference type="NCBI Taxonomy" id="132908"/>
    <lineage>
        <taxon>Eukaryota</taxon>
        <taxon>Metazoa</taxon>
        <taxon>Chordata</taxon>
        <taxon>Craniata</taxon>
        <taxon>Vertebrata</taxon>
        <taxon>Euteleostomi</taxon>
        <taxon>Mammalia</taxon>
        <taxon>Eutheria</taxon>
        <taxon>Laurasiatheria</taxon>
        <taxon>Chiroptera</taxon>
        <taxon>Yinpterochiroptera</taxon>
        <taxon>Pteropodoidea</taxon>
        <taxon>Pteropodidae</taxon>
        <taxon>Pteropodinae</taxon>
        <taxon>Pteropus</taxon>
    </lineage>
</organism>
<evidence type="ECO:0000256" key="3">
    <source>
        <dbReference type="SAM" id="MobiDB-lite"/>
    </source>
</evidence>
<reference evidence="6" key="1">
    <citation type="submission" date="2025-08" db="UniProtKB">
        <authorList>
            <consortium name="RefSeq"/>
        </authorList>
    </citation>
    <scope>IDENTIFICATION</scope>
    <source>
        <tissue evidence="6">Kidney</tissue>
    </source>
</reference>
<feature type="non-terminal residue" evidence="6">
    <location>
        <position position="157"/>
    </location>
</feature>
<proteinExistence type="predicted"/>
<protein>
    <submittedName>
        <fullName evidence="6">SH2 domain-containing protein 2A-like</fullName>
    </submittedName>
</protein>
<gene>
    <name evidence="6" type="primary">LOC105311219</name>
</gene>
<dbReference type="PANTHER" id="PTHR14388:SF9">
    <property type="entry name" value="SH2 DOMAIN-CONTAINING PROTEIN 2A"/>
    <property type="match status" value="1"/>
</dbReference>
<dbReference type="GeneID" id="105311219"/>
<dbReference type="RefSeq" id="XP_011385533.1">
    <property type="nucleotide sequence ID" value="XM_011387231.2"/>
</dbReference>
<evidence type="ECO:0000256" key="2">
    <source>
        <dbReference type="PROSITE-ProRule" id="PRU00191"/>
    </source>
</evidence>
<dbReference type="InterPro" id="IPR036860">
    <property type="entry name" value="SH2_dom_sf"/>
</dbReference>
<name>A0A6P3S011_PTEVA</name>
<feature type="region of interest" description="Disordered" evidence="3">
    <location>
        <begin position="1"/>
        <end position="90"/>
    </location>
</feature>
<feature type="compositionally biased region" description="Polar residues" evidence="3">
    <location>
        <begin position="20"/>
        <end position="33"/>
    </location>
</feature>